<comment type="similarity">
    <text evidence="7">Belongs to the binding-protein-dependent transport system permease family.</text>
</comment>
<evidence type="ECO:0000256" key="7">
    <source>
        <dbReference type="RuleBase" id="RU363032"/>
    </source>
</evidence>
<dbReference type="PANTHER" id="PTHR43744">
    <property type="entry name" value="ABC TRANSPORTER PERMEASE PROTEIN MG189-RELATED-RELATED"/>
    <property type="match status" value="1"/>
</dbReference>
<dbReference type="OrthoDB" id="9794684at2"/>
<dbReference type="Proteomes" id="UP000252415">
    <property type="component" value="Unassembled WGS sequence"/>
</dbReference>
<name>A0A368W5U4_9BACL</name>
<keyword evidence="4 7" id="KW-0812">Transmembrane</keyword>
<feature type="transmembrane region" description="Helical" evidence="7">
    <location>
        <begin position="83"/>
        <end position="105"/>
    </location>
</feature>
<dbReference type="Gene3D" id="1.10.3720.10">
    <property type="entry name" value="MetI-like"/>
    <property type="match status" value="1"/>
</dbReference>
<feature type="transmembrane region" description="Helical" evidence="7">
    <location>
        <begin position="194"/>
        <end position="212"/>
    </location>
</feature>
<evidence type="ECO:0000313" key="10">
    <source>
        <dbReference type="Proteomes" id="UP000252415"/>
    </source>
</evidence>
<evidence type="ECO:0000259" key="8">
    <source>
        <dbReference type="PROSITE" id="PS50928"/>
    </source>
</evidence>
<dbReference type="Pfam" id="PF00528">
    <property type="entry name" value="BPD_transp_1"/>
    <property type="match status" value="1"/>
</dbReference>
<keyword evidence="5 7" id="KW-1133">Transmembrane helix</keyword>
<feature type="transmembrane region" description="Helical" evidence="7">
    <location>
        <begin position="147"/>
        <end position="165"/>
    </location>
</feature>
<feature type="transmembrane region" description="Helical" evidence="7">
    <location>
        <begin position="248"/>
        <end position="269"/>
    </location>
</feature>
<evidence type="ECO:0000256" key="1">
    <source>
        <dbReference type="ARBA" id="ARBA00004651"/>
    </source>
</evidence>
<evidence type="ECO:0000256" key="3">
    <source>
        <dbReference type="ARBA" id="ARBA00022475"/>
    </source>
</evidence>
<evidence type="ECO:0000256" key="5">
    <source>
        <dbReference type="ARBA" id="ARBA00022989"/>
    </source>
</evidence>
<comment type="caution">
    <text evidence="9">The sequence shown here is derived from an EMBL/GenBank/DDBJ whole genome shotgun (WGS) entry which is preliminary data.</text>
</comment>
<comment type="subcellular location">
    <subcellularLocation>
        <location evidence="1 7">Cell membrane</location>
        <topology evidence="1 7">Multi-pass membrane protein</topology>
    </subcellularLocation>
</comment>
<evidence type="ECO:0000256" key="4">
    <source>
        <dbReference type="ARBA" id="ARBA00022692"/>
    </source>
</evidence>
<dbReference type="GO" id="GO:0005886">
    <property type="term" value="C:plasma membrane"/>
    <property type="evidence" value="ECO:0007669"/>
    <property type="project" value="UniProtKB-SubCell"/>
</dbReference>
<keyword evidence="3" id="KW-1003">Cell membrane</keyword>
<dbReference type="GO" id="GO:0055085">
    <property type="term" value="P:transmembrane transport"/>
    <property type="evidence" value="ECO:0007669"/>
    <property type="project" value="InterPro"/>
</dbReference>
<keyword evidence="10" id="KW-1185">Reference proteome</keyword>
<proteinExistence type="inferred from homology"/>
<dbReference type="InterPro" id="IPR000515">
    <property type="entry name" value="MetI-like"/>
</dbReference>
<dbReference type="RefSeq" id="WP_114381009.1">
    <property type="nucleotide sequence ID" value="NZ_QPJD01000008.1"/>
</dbReference>
<keyword evidence="2 7" id="KW-0813">Transport</keyword>
<keyword evidence="6 7" id="KW-0472">Membrane</keyword>
<keyword evidence="9" id="KW-0762">Sugar transport</keyword>
<gene>
    <name evidence="9" type="ORF">DFP97_108109</name>
</gene>
<evidence type="ECO:0000313" key="9">
    <source>
        <dbReference type="EMBL" id="RCW47494.1"/>
    </source>
</evidence>
<evidence type="ECO:0000256" key="2">
    <source>
        <dbReference type="ARBA" id="ARBA00022448"/>
    </source>
</evidence>
<feature type="domain" description="ABC transmembrane type-1" evidence="8">
    <location>
        <begin position="79"/>
        <end position="269"/>
    </location>
</feature>
<organism evidence="9 10">
    <name type="scientific">Paenibacillus prosopidis</name>
    <dbReference type="NCBI Taxonomy" id="630520"/>
    <lineage>
        <taxon>Bacteria</taxon>
        <taxon>Bacillati</taxon>
        <taxon>Bacillota</taxon>
        <taxon>Bacilli</taxon>
        <taxon>Bacillales</taxon>
        <taxon>Paenibacillaceae</taxon>
        <taxon>Paenibacillus</taxon>
    </lineage>
</organism>
<protein>
    <submittedName>
        <fullName evidence="9">Multiple sugar transport system permease protein</fullName>
    </submittedName>
</protein>
<sequence>MEESKQVRRLRRLRLTTVIKYAVLAAIVAIVFIPLSVILLSAFKTPPEMVQGTVFALPKSLNLNNFTDSFKQAKVLLALKNTLLITVTSVLLNVIIGAMVSYIIARFNFKAKKLVMGIFMVAMIVPFTTIEVARFSIVKNLGLYNTLWAPILIYVGADLMQIFVYKQFIDKIPESLDESAMLEGASYFTIFRKIIFPLIIPAALTVAIIKFVEISNDMYVPYLYIPSDKFRTLSTTLMIFQGDRTLEWGSLSAGVIWVILPALLIYFVFQKYIFSGLVAGASKE</sequence>
<dbReference type="PROSITE" id="PS50928">
    <property type="entry name" value="ABC_TM1"/>
    <property type="match status" value="1"/>
</dbReference>
<feature type="transmembrane region" description="Helical" evidence="7">
    <location>
        <begin position="114"/>
        <end position="135"/>
    </location>
</feature>
<dbReference type="EMBL" id="QPJD01000008">
    <property type="protein sequence ID" value="RCW47494.1"/>
    <property type="molecule type" value="Genomic_DNA"/>
</dbReference>
<accession>A0A368W5U4</accession>
<reference evidence="9 10" key="1">
    <citation type="submission" date="2018-07" db="EMBL/GenBank/DDBJ databases">
        <title>Genomic Encyclopedia of Type Strains, Phase III (KMG-III): the genomes of soil and plant-associated and newly described type strains.</title>
        <authorList>
            <person name="Whitman W."/>
        </authorList>
    </citation>
    <scope>NUCLEOTIDE SEQUENCE [LARGE SCALE GENOMIC DNA]</scope>
    <source>
        <strain evidence="9 10">CECT 7506</strain>
    </source>
</reference>
<dbReference type="PANTHER" id="PTHR43744:SF3">
    <property type="entry name" value="LACTOSE TRANSPORT SYSTEM PERMEASE PROTEIN LACG"/>
    <property type="match status" value="1"/>
</dbReference>
<dbReference type="CDD" id="cd06261">
    <property type="entry name" value="TM_PBP2"/>
    <property type="match status" value="1"/>
</dbReference>
<dbReference type="AlphaFoldDB" id="A0A368W5U4"/>
<dbReference type="InterPro" id="IPR035906">
    <property type="entry name" value="MetI-like_sf"/>
</dbReference>
<dbReference type="SUPFAM" id="SSF161098">
    <property type="entry name" value="MetI-like"/>
    <property type="match status" value="1"/>
</dbReference>
<feature type="transmembrane region" description="Helical" evidence="7">
    <location>
        <begin position="21"/>
        <end position="43"/>
    </location>
</feature>
<evidence type="ECO:0000256" key="6">
    <source>
        <dbReference type="ARBA" id="ARBA00023136"/>
    </source>
</evidence>